<evidence type="ECO:0000256" key="2">
    <source>
        <dbReference type="ARBA" id="ARBA00022821"/>
    </source>
</evidence>
<keyword evidence="1" id="KW-0677">Repeat</keyword>
<dbReference type="Gene3D" id="1.10.8.430">
    <property type="entry name" value="Helical domain of apoptotic protease-activating factors"/>
    <property type="match status" value="1"/>
</dbReference>
<dbReference type="Pfam" id="PF23598">
    <property type="entry name" value="LRR_14"/>
    <property type="match status" value="1"/>
</dbReference>
<dbReference type="EMBL" id="OIVN01002540">
    <property type="protein sequence ID" value="SPD04484.1"/>
    <property type="molecule type" value="Genomic_DNA"/>
</dbReference>
<accession>A0A2N9GYV2</accession>
<dbReference type="InterPro" id="IPR044974">
    <property type="entry name" value="Disease_R_plants"/>
</dbReference>
<evidence type="ECO:0000259" key="5">
    <source>
        <dbReference type="Pfam" id="PF23598"/>
    </source>
</evidence>
<dbReference type="PANTHER" id="PTHR23155:SF1185">
    <property type="entry name" value="DISEASE RESISTANCE RPP8-LIKE PROTEIN 3-RELATED"/>
    <property type="match status" value="1"/>
</dbReference>
<feature type="domain" description="NB-ARC" evidence="3">
    <location>
        <begin position="78"/>
        <end position="171"/>
    </location>
</feature>
<name>A0A2N9GYV2_FAGSY</name>
<evidence type="ECO:0000259" key="4">
    <source>
        <dbReference type="Pfam" id="PF23559"/>
    </source>
</evidence>
<dbReference type="GO" id="GO:0098542">
    <property type="term" value="P:defense response to other organism"/>
    <property type="evidence" value="ECO:0007669"/>
    <property type="project" value="TreeGrafter"/>
</dbReference>
<dbReference type="InterPro" id="IPR042197">
    <property type="entry name" value="Apaf_helical"/>
</dbReference>
<keyword evidence="2" id="KW-0611">Plant defense</keyword>
<dbReference type="SUPFAM" id="SSF52058">
    <property type="entry name" value="L domain-like"/>
    <property type="match status" value="1"/>
</dbReference>
<proteinExistence type="predicted"/>
<dbReference type="Pfam" id="PF00931">
    <property type="entry name" value="NB-ARC"/>
    <property type="match status" value="1"/>
</dbReference>
<dbReference type="InterPro" id="IPR027417">
    <property type="entry name" value="P-loop_NTPase"/>
</dbReference>
<dbReference type="InterPro" id="IPR032675">
    <property type="entry name" value="LRR_dom_sf"/>
</dbReference>
<dbReference type="InterPro" id="IPR036388">
    <property type="entry name" value="WH-like_DNA-bd_sf"/>
</dbReference>
<dbReference type="FunFam" id="1.10.10.10:FF:000322">
    <property type="entry name" value="Probable disease resistance protein At1g63360"/>
    <property type="match status" value="1"/>
</dbReference>
<dbReference type="Gene3D" id="1.10.10.10">
    <property type="entry name" value="Winged helix-like DNA-binding domain superfamily/Winged helix DNA-binding domain"/>
    <property type="match status" value="1"/>
</dbReference>
<dbReference type="InterPro" id="IPR002182">
    <property type="entry name" value="NB-ARC"/>
</dbReference>
<dbReference type="AlphaFoldDB" id="A0A2N9GYV2"/>
<sequence length="711" mass="82809">MAESVVSGVVSRLGDLLLQEANLLMQGRMNQRLVRQWVSEIRELAYDADDIIGTYALNSCIRRQEGRRHKEGPQERQRDEIGKLRDDEIVEKLLQVQQARRKCLVIVDDIWNTEHWDILCKAFPVKDTGSKILLTTRNRDVALHADPRGFLHNLQFLNDQKSWELLEKIAISWREDSIIKTNMESLGNEMLKYCGGLPLAITVLGGLLAAKHTQEEWDDVHRHVKSYLNVQEGLQFNKDKVLALSYNELPCHLKPCFLYLGHFPEDFEISTKELVRMWMAEGFIQKIQHERGREDTMEDVGERYLQELVQRCMVLPKQENFLQITNIRSMEESEAHIGKIRRLAINVESDDDYLNVKGIKFNEHPYLRSLLYFGPLDFPFKESRFKKFKLLRVLNLENFENYHIKLPKDIGCLIHLRFLSLKGSNVNNVPSSMGNLRCLQTLDLRFLWKRRVRVPNVFKKMEQLRHLYLPYSYRISEKLEVGNLCYLQTLVNVWPKKIRLPTSFTFNRLRVLKLGSVYGEAGPDIIEKLNVRSYFEGSPDIIQILSSCPHIYNLHLEALKIKKLPEVHQFSSNLAKLTLGGTCLEEDPMATLEKLPNLKILRLLGNVFVGKNMVCSERGFPQLQSLVLDQLQNQEEWRVEEGAMPSLCRLQIDYCHELKTIPDGLRFVTTLQELEIKRMPKTFKDRVDKGGEDFCKVQHVPSLVFQHCDRD</sequence>
<evidence type="ECO:0000259" key="3">
    <source>
        <dbReference type="Pfam" id="PF00931"/>
    </source>
</evidence>
<evidence type="ECO:0000256" key="1">
    <source>
        <dbReference type="ARBA" id="ARBA00022737"/>
    </source>
</evidence>
<evidence type="ECO:0000313" key="6">
    <source>
        <dbReference type="EMBL" id="SPD04484.1"/>
    </source>
</evidence>
<feature type="domain" description="Disease resistance R13L4/SHOC-2-like LRR" evidence="5">
    <location>
        <begin position="367"/>
        <end position="676"/>
    </location>
</feature>
<dbReference type="PANTHER" id="PTHR23155">
    <property type="entry name" value="DISEASE RESISTANCE PROTEIN RP"/>
    <property type="match status" value="1"/>
</dbReference>
<dbReference type="GO" id="GO:0043531">
    <property type="term" value="F:ADP binding"/>
    <property type="evidence" value="ECO:0007669"/>
    <property type="project" value="InterPro"/>
</dbReference>
<reference evidence="6" key="1">
    <citation type="submission" date="2018-02" db="EMBL/GenBank/DDBJ databases">
        <authorList>
            <person name="Cohen D.B."/>
            <person name="Kent A.D."/>
        </authorList>
    </citation>
    <scope>NUCLEOTIDE SEQUENCE</scope>
</reference>
<dbReference type="Gene3D" id="3.80.10.10">
    <property type="entry name" value="Ribonuclease Inhibitor"/>
    <property type="match status" value="1"/>
</dbReference>
<dbReference type="Pfam" id="PF23559">
    <property type="entry name" value="WHD_DRP"/>
    <property type="match status" value="1"/>
</dbReference>
<dbReference type="InterPro" id="IPR055414">
    <property type="entry name" value="LRR_R13L4/SHOC2-like"/>
</dbReference>
<dbReference type="PRINTS" id="PR00364">
    <property type="entry name" value="DISEASERSIST"/>
</dbReference>
<gene>
    <name evidence="6" type="ORF">FSB_LOCUS32366</name>
</gene>
<dbReference type="FunFam" id="1.10.8.430:FF:000003">
    <property type="entry name" value="Probable disease resistance protein At5g66910"/>
    <property type="match status" value="1"/>
</dbReference>
<dbReference type="InterPro" id="IPR058922">
    <property type="entry name" value="WHD_DRP"/>
</dbReference>
<protein>
    <submittedName>
        <fullName evidence="6">Uncharacterized protein</fullName>
    </submittedName>
</protein>
<organism evidence="6">
    <name type="scientific">Fagus sylvatica</name>
    <name type="common">Beechnut</name>
    <dbReference type="NCBI Taxonomy" id="28930"/>
    <lineage>
        <taxon>Eukaryota</taxon>
        <taxon>Viridiplantae</taxon>
        <taxon>Streptophyta</taxon>
        <taxon>Embryophyta</taxon>
        <taxon>Tracheophyta</taxon>
        <taxon>Spermatophyta</taxon>
        <taxon>Magnoliopsida</taxon>
        <taxon>eudicotyledons</taxon>
        <taxon>Gunneridae</taxon>
        <taxon>Pentapetalae</taxon>
        <taxon>rosids</taxon>
        <taxon>fabids</taxon>
        <taxon>Fagales</taxon>
        <taxon>Fagaceae</taxon>
        <taxon>Fagus</taxon>
    </lineage>
</organism>
<feature type="domain" description="Disease resistance protein winged helix" evidence="4">
    <location>
        <begin position="263"/>
        <end position="318"/>
    </location>
</feature>
<dbReference type="SUPFAM" id="SSF52540">
    <property type="entry name" value="P-loop containing nucleoside triphosphate hydrolases"/>
    <property type="match status" value="1"/>
</dbReference>
<dbReference type="Gene3D" id="3.40.50.300">
    <property type="entry name" value="P-loop containing nucleotide triphosphate hydrolases"/>
    <property type="match status" value="1"/>
</dbReference>